<accession>A0A9J5WB10</accession>
<dbReference type="EMBL" id="JACXVP010000012">
    <property type="protein sequence ID" value="KAG5572801.1"/>
    <property type="molecule type" value="Genomic_DNA"/>
</dbReference>
<dbReference type="Pfam" id="PF24758">
    <property type="entry name" value="LRR_At5g56370"/>
    <property type="match status" value="1"/>
</dbReference>
<dbReference type="SUPFAM" id="SSF81383">
    <property type="entry name" value="F-box domain"/>
    <property type="match status" value="1"/>
</dbReference>
<dbReference type="Proteomes" id="UP000824120">
    <property type="component" value="Chromosome 12"/>
</dbReference>
<protein>
    <recommendedName>
        <fullName evidence="1">F-box/LRR-repeat protein 15/At3g58940/PEG3-like LRR domain-containing protein</fullName>
    </recommendedName>
</protein>
<name>A0A9J5WB10_SOLCO</name>
<dbReference type="SUPFAM" id="SSF52047">
    <property type="entry name" value="RNI-like"/>
    <property type="match status" value="1"/>
</dbReference>
<reference evidence="2 3" key="1">
    <citation type="submission" date="2020-09" db="EMBL/GenBank/DDBJ databases">
        <title>De no assembly of potato wild relative species, Solanum commersonii.</title>
        <authorList>
            <person name="Cho K."/>
        </authorList>
    </citation>
    <scope>NUCLEOTIDE SEQUENCE [LARGE SCALE GENOMIC DNA]</scope>
    <source>
        <strain evidence="2">LZ3.2</strain>
        <tissue evidence="2">Leaf</tissue>
    </source>
</reference>
<sequence length="574" mass="66507">MAKRVDRISELPVRILHQILCCTKLNEKDAARSCILSKRWYYCWSSRPNLIFHQLQKYSTNYTYMNLEKYVKLVNQSLRSHVKQNLHLEQFILTYHDPKLDSHLDTWIELAVKLNVTELGIHHPFSRSYSLPDVIYEAKKLTTLRLTRCKFEFDISTTHIRFYCLEVLYLHHVHILDAQLQRIIDRSPFIRTLSLVICRGINKLQVCGLYNLIIFAKLLFWMVTILYKHSSSVASRTNSFEMYPSEKLKKLSLSELKSMEKVTIQAPNLLNFILSRGTNLEKVTIQALKLLEFNFSGDTIPFSSMDPSSLEKARLKFFSTSTTNNILSYENPREILIPPSPDVKILIAPMLCVESIIRKSMFNCPRIMSILPCTNSKALQVLSFLKGCTQNQNYDKDCPFNIEYFHIYRNLKEVISYTGTSEDEMASIWHSWLKSMSLIDQAVVLLEDSSTRSWNFWRRASMSISSLLSSFWASPAMHNVSSLSLVWSADTMDTSSLISIPRFFIKYFFTSSMYKAMASDFDTKPFFICSFRAICLNRLRSSIPCGSDVNFLPKDSMKSTIYKINLGSKIPSYD</sequence>
<evidence type="ECO:0000313" key="3">
    <source>
        <dbReference type="Proteomes" id="UP000824120"/>
    </source>
</evidence>
<dbReference type="InterPro" id="IPR055411">
    <property type="entry name" value="LRR_FXL15/At3g58940/PEG3-like"/>
</dbReference>
<gene>
    <name evidence="2" type="ORF">H5410_062567</name>
</gene>
<dbReference type="PANTHER" id="PTHR34145">
    <property type="entry name" value="OS02G0105600 PROTEIN"/>
    <property type="match status" value="1"/>
</dbReference>
<evidence type="ECO:0000259" key="1">
    <source>
        <dbReference type="Pfam" id="PF24758"/>
    </source>
</evidence>
<dbReference type="AlphaFoldDB" id="A0A9J5WB10"/>
<dbReference type="InterPro" id="IPR053772">
    <property type="entry name" value="At1g61320/At1g61330-like"/>
</dbReference>
<feature type="domain" description="F-box/LRR-repeat protein 15/At3g58940/PEG3-like LRR" evidence="1">
    <location>
        <begin position="104"/>
        <end position="207"/>
    </location>
</feature>
<organism evidence="2 3">
    <name type="scientific">Solanum commersonii</name>
    <name type="common">Commerson's wild potato</name>
    <name type="synonym">Commerson's nightshade</name>
    <dbReference type="NCBI Taxonomy" id="4109"/>
    <lineage>
        <taxon>Eukaryota</taxon>
        <taxon>Viridiplantae</taxon>
        <taxon>Streptophyta</taxon>
        <taxon>Embryophyta</taxon>
        <taxon>Tracheophyta</taxon>
        <taxon>Spermatophyta</taxon>
        <taxon>Magnoliopsida</taxon>
        <taxon>eudicotyledons</taxon>
        <taxon>Gunneridae</taxon>
        <taxon>Pentapetalae</taxon>
        <taxon>asterids</taxon>
        <taxon>lamiids</taxon>
        <taxon>Solanales</taxon>
        <taxon>Solanaceae</taxon>
        <taxon>Solanoideae</taxon>
        <taxon>Solaneae</taxon>
        <taxon>Solanum</taxon>
    </lineage>
</organism>
<comment type="caution">
    <text evidence="2">The sequence shown here is derived from an EMBL/GenBank/DDBJ whole genome shotgun (WGS) entry which is preliminary data.</text>
</comment>
<dbReference type="OrthoDB" id="1304049at2759"/>
<keyword evidence="3" id="KW-1185">Reference proteome</keyword>
<dbReference type="PANTHER" id="PTHR34145:SF28">
    <property type="entry name" value="F-BOX DOMAIN-CONTAINING PROTEIN"/>
    <property type="match status" value="1"/>
</dbReference>
<proteinExistence type="predicted"/>
<evidence type="ECO:0000313" key="2">
    <source>
        <dbReference type="EMBL" id="KAG5572801.1"/>
    </source>
</evidence>
<dbReference type="InterPro" id="IPR036047">
    <property type="entry name" value="F-box-like_dom_sf"/>
</dbReference>